<comment type="caution">
    <text evidence="6">The sequence shown here is derived from an EMBL/GenBank/DDBJ whole genome shotgun (WGS) entry which is preliminary data.</text>
</comment>
<feature type="region of interest" description="Disordered" evidence="3">
    <location>
        <begin position="1"/>
        <end position="94"/>
    </location>
</feature>
<dbReference type="Gene3D" id="3.30.505.10">
    <property type="entry name" value="SH2 domain"/>
    <property type="match status" value="1"/>
</dbReference>
<feature type="compositionally biased region" description="Acidic residues" evidence="3">
    <location>
        <begin position="431"/>
        <end position="443"/>
    </location>
</feature>
<dbReference type="OrthoDB" id="3169036at2759"/>
<evidence type="ECO:0000259" key="4">
    <source>
        <dbReference type="PROSITE" id="PS50001"/>
    </source>
</evidence>
<dbReference type="InterPro" id="IPR044034">
    <property type="entry name" value="NAC-like_UBA"/>
</dbReference>
<evidence type="ECO:0000256" key="3">
    <source>
        <dbReference type="SAM" id="MobiDB-lite"/>
    </source>
</evidence>
<keyword evidence="2" id="KW-0727">SH2 domain</keyword>
<keyword evidence="7" id="KW-1185">Reference proteome</keyword>
<dbReference type="CDD" id="cd22054">
    <property type="entry name" value="NAC_NACA"/>
    <property type="match status" value="1"/>
</dbReference>
<dbReference type="PROSITE" id="PS51151">
    <property type="entry name" value="NAC_AB"/>
    <property type="match status" value="1"/>
</dbReference>
<dbReference type="Pfam" id="PF01849">
    <property type="entry name" value="NAC"/>
    <property type="match status" value="1"/>
</dbReference>
<dbReference type="PROSITE" id="PS50001">
    <property type="entry name" value="SH2"/>
    <property type="match status" value="1"/>
</dbReference>
<dbReference type="SMART" id="SM01407">
    <property type="entry name" value="NAC"/>
    <property type="match status" value="1"/>
</dbReference>
<dbReference type="Pfam" id="PF00017">
    <property type="entry name" value="SH2"/>
    <property type="match status" value="1"/>
</dbReference>
<dbReference type="FunFam" id="2.20.70.30:FF:000002">
    <property type="entry name" value="Nascent polypeptide-associated complex (NAC), alpha subunit"/>
    <property type="match status" value="1"/>
</dbReference>
<feature type="compositionally biased region" description="Acidic residues" evidence="3">
    <location>
        <begin position="204"/>
        <end position="216"/>
    </location>
</feature>
<dbReference type="SMART" id="SM00326">
    <property type="entry name" value="SH3"/>
    <property type="match status" value="1"/>
</dbReference>
<feature type="domain" description="NAC-A/B" evidence="5">
    <location>
        <begin position="88"/>
        <end position="153"/>
    </location>
</feature>
<evidence type="ECO:0000313" key="6">
    <source>
        <dbReference type="EMBL" id="OQV21738.1"/>
    </source>
</evidence>
<reference evidence="7" key="1">
    <citation type="submission" date="2017-01" db="EMBL/GenBank/DDBJ databases">
        <title>Comparative genomics of anhydrobiosis in the tardigrade Hypsibius dujardini.</title>
        <authorList>
            <person name="Yoshida Y."/>
            <person name="Koutsovoulos G."/>
            <person name="Laetsch D."/>
            <person name="Stevens L."/>
            <person name="Kumar S."/>
            <person name="Horikawa D."/>
            <person name="Ishino K."/>
            <person name="Komine S."/>
            <person name="Tomita M."/>
            <person name="Blaxter M."/>
            <person name="Arakawa K."/>
        </authorList>
    </citation>
    <scope>NUCLEOTIDE SEQUENCE [LARGE SCALE GENOMIC DNA]</scope>
    <source>
        <strain evidence="7">Z151</strain>
    </source>
</reference>
<dbReference type="InterPro" id="IPR016641">
    <property type="entry name" value="EGD2/NACA0like"/>
</dbReference>
<name>A0A1W0X2Q7_HYPEX</name>
<evidence type="ECO:0000256" key="1">
    <source>
        <dbReference type="ARBA" id="ARBA00022443"/>
    </source>
</evidence>
<sequence>MVVLAGDSSAKDAKKGKQAAKAELSGKDTEESGGNGDESGSSDSDDSVPALEENDAEEGRKPVGGAGGDDAGNIDLSGGNVHLAGRQSRGEKKARKTLMKLGLKPVPGINRVTIRKSKNILFVIQSPDVYRHPGSDHYVIFGEAKIEDLSHQAQLQSLERLKNPDFLGEERKGLESGAGGHSSSGDKADSKDTGPSSTTKIEDSDNEEGGELDESGLDSNDVNLVMTQAGVKRSRAVKALKRNDGDIVNAIMELTMSGEGTISRTSRRRDWLLSAMGNQQAQQRKNRAVSRPEVSVDTSDGEERTWRTAAADSSEEQHSNVGQESFLTDESSHSRSPSSASPLRQHKSRFNGDISSRSQTDDENRHGLQAWDDEGFCDTNRIHQDIDMLFSYLDGWPDPDDSDIYADNTTHTDSKYPSTKTSLFSGMSTLEETEEEAEEEESEVVTAPPGIPVKDLSKPEVTPTQGTQGTDHELIKEHPDGTTISGPSPFEEKVAALQALLSHCRRNPSAALAREDPVPLPPERTMQPDCPIIRSDFSALRSDIGKSERTSPTPNKQPRKSPMPLMYFERELPCLPSAERYGSSPKTKNDSAFLDILSRSQRKGDSRPACAVPRPRTVHEIPVDYNYKASSDSRTVTRQAAPKKSLQGLQEGDVVSAVYSYRNSMPGTISFAKGQSGVVMRLNSGGWCYVCLRDCEGWAPVNYWQSLVSRSISRSRAEMKGEFEEDAWMWGYLSRPDCTFLLLSFGREGDFLIRNSSVREGEFTLSVRHLEVVHHFAIKVNAVGAYTIGNLTFQFAELADIVAHYQQHTILQESFAVLENPFCVRFE</sequence>
<dbReference type="Gene3D" id="2.20.70.30">
    <property type="entry name" value="Nascent polypeptide-associated complex domain"/>
    <property type="match status" value="1"/>
</dbReference>
<feature type="region of interest" description="Disordered" evidence="3">
    <location>
        <begin position="511"/>
        <end position="530"/>
    </location>
</feature>
<feature type="region of interest" description="Disordered" evidence="3">
    <location>
        <begin position="542"/>
        <end position="565"/>
    </location>
</feature>
<dbReference type="EMBL" id="MTYJ01000021">
    <property type="protein sequence ID" value="OQV21738.1"/>
    <property type="molecule type" value="Genomic_DNA"/>
</dbReference>
<keyword evidence="1" id="KW-0728">SH3 domain</keyword>
<dbReference type="InterPro" id="IPR036860">
    <property type="entry name" value="SH2_dom_sf"/>
</dbReference>
<proteinExistence type="predicted"/>
<feature type="region of interest" description="Disordered" evidence="3">
    <location>
        <begin position="169"/>
        <end position="221"/>
    </location>
</feature>
<dbReference type="InterPro" id="IPR002715">
    <property type="entry name" value="Nas_poly-pep-assoc_cplx_dom"/>
</dbReference>
<dbReference type="CDD" id="cd14358">
    <property type="entry name" value="UBA_NAC_euk"/>
    <property type="match status" value="1"/>
</dbReference>
<dbReference type="Pfam" id="PF19026">
    <property type="entry name" value="UBA_HYPK"/>
    <property type="match status" value="1"/>
</dbReference>
<dbReference type="SUPFAM" id="SSF55550">
    <property type="entry name" value="SH2 domain"/>
    <property type="match status" value="1"/>
</dbReference>
<dbReference type="GO" id="GO:0005854">
    <property type="term" value="C:nascent polypeptide-associated complex"/>
    <property type="evidence" value="ECO:0007669"/>
    <property type="project" value="InterPro"/>
</dbReference>
<evidence type="ECO:0000313" key="7">
    <source>
        <dbReference type="Proteomes" id="UP000192578"/>
    </source>
</evidence>
<dbReference type="PRINTS" id="PR00401">
    <property type="entry name" value="SH2DOMAIN"/>
</dbReference>
<protein>
    <submittedName>
        <fullName evidence="6">Nascent polypeptide-associated complex subunit alpha-like protein 1</fullName>
    </submittedName>
</protein>
<dbReference type="Proteomes" id="UP000192578">
    <property type="component" value="Unassembled WGS sequence"/>
</dbReference>
<dbReference type="InterPro" id="IPR001452">
    <property type="entry name" value="SH3_domain"/>
</dbReference>
<feature type="compositionally biased region" description="Polar residues" evidence="3">
    <location>
        <begin position="319"/>
        <end position="329"/>
    </location>
</feature>
<feature type="compositionally biased region" description="Basic and acidic residues" evidence="3">
    <location>
        <begin position="470"/>
        <end position="480"/>
    </location>
</feature>
<evidence type="ECO:0000256" key="2">
    <source>
        <dbReference type="PROSITE-ProRule" id="PRU00191"/>
    </source>
</evidence>
<feature type="region of interest" description="Disordered" evidence="3">
    <location>
        <begin position="428"/>
        <end position="488"/>
    </location>
</feature>
<dbReference type="PANTHER" id="PTHR21713">
    <property type="entry name" value="NASCENT POLYPEPTIDE ASSOCIATED COMPLEX ALPHA SUBUNIT-RELATED"/>
    <property type="match status" value="1"/>
</dbReference>
<dbReference type="InterPro" id="IPR038187">
    <property type="entry name" value="NAC_A/B_dom_sf"/>
</dbReference>
<feature type="domain" description="SH2" evidence="4">
    <location>
        <begin position="728"/>
        <end position="822"/>
    </location>
</feature>
<dbReference type="Gene3D" id="1.10.8.10">
    <property type="entry name" value="DNA helicase RuvA subunit, C-terminal domain"/>
    <property type="match status" value="1"/>
</dbReference>
<dbReference type="InterPro" id="IPR000980">
    <property type="entry name" value="SH2"/>
</dbReference>
<feature type="region of interest" description="Disordered" evidence="3">
    <location>
        <begin position="276"/>
        <end position="365"/>
    </location>
</feature>
<gene>
    <name evidence="6" type="ORF">BV898_04316</name>
</gene>
<dbReference type="SMART" id="SM00252">
    <property type="entry name" value="SH2"/>
    <property type="match status" value="1"/>
</dbReference>
<dbReference type="InterPro" id="IPR036028">
    <property type="entry name" value="SH3-like_dom_sf"/>
</dbReference>
<accession>A0A1W0X2Q7</accession>
<organism evidence="6 7">
    <name type="scientific">Hypsibius exemplaris</name>
    <name type="common">Freshwater tardigrade</name>
    <dbReference type="NCBI Taxonomy" id="2072580"/>
    <lineage>
        <taxon>Eukaryota</taxon>
        <taxon>Metazoa</taxon>
        <taxon>Ecdysozoa</taxon>
        <taxon>Tardigrada</taxon>
        <taxon>Eutardigrada</taxon>
        <taxon>Parachela</taxon>
        <taxon>Hypsibioidea</taxon>
        <taxon>Hypsibiidae</taxon>
        <taxon>Hypsibius</taxon>
    </lineage>
</organism>
<dbReference type="Gene3D" id="2.30.30.40">
    <property type="entry name" value="SH3 Domains"/>
    <property type="match status" value="1"/>
</dbReference>
<dbReference type="AlphaFoldDB" id="A0A1W0X2Q7"/>
<dbReference type="CDD" id="cd00173">
    <property type="entry name" value="SH2"/>
    <property type="match status" value="1"/>
</dbReference>
<evidence type="ECO:0000259" key="5">
    <source>
        <dbReference type="PROSITE" id="PS51151"/>
    </source>
</evidence>
<dbReference type="SUPFAM" id="SSF50044">
    <property type="entry name" value="SH3-domain"/>
    <property type="match status" value="1"/>
</dbReference>